<dbReference type="Proteomes" id="UP000654345">
    <property type="component" value="Unassembled WGS sequence"/>
</dbReference>
<protein>
    <recommendedName>
        <fullName evidence="3">HIT domain-containing protein</fullName>
    </recommendedName>
</protein>
<accession>A0ABQ3V7A2</accession>
<name>A0ABQ3V7A2_9CHLR</name>
<organism evidence="1 2">
    <name type="scientific">Ktedonobacter robiniae</name>
    <dbReference type="NCBI Taxonomy" id="2778365"/>
    <lineage>
        <taxon>Bacteria</taxon>
        <taxon>Bacillati</taxon>
        <taxon>Chloroflexota</taxon>
        <taxon>Ktedonobacteria</taxon>
        <taxon>Ktedonobacterales</taxon>
        <taxon>Ktedonobacteraceae</taxon>
        <taxon>Ktedonobacter</taxon>
    </lineage>
</organism>
<gene>
    <name evidence="1" type="ORF">KSB_91950</name>
</gene>
<evidence type="ECO:0000313" key="1">
    <source>
        <dbReference type="EMBL" id="GHO60720.1"/>
    </source>
</evidence>
<evidence type="ECO:0008006" key="3">
    <source>
        <dbReference type="Google" id="ProtNLM"/>
    </source>
</evidence>
<reference evidence="1 2" key="1">
    <citation type="journal article" date="2021" name="Int. J. Syst. Evol. Microbiol.">
        <title>Reticulibacter mediterranei gen. nov., sp. nov., within the new family Reticulibacteraceae fam. nov., and Ktedonospora formicarum gen. nov., sp. nov., Ktedonobacter robiniae sp. nov., Dictyobacter formicarum sp. nov. and Dictyobacter arantiisoli sp. nov., belonging to the class Ktedonobacteria.</title>
        <authorList>
            <person name="Yabe S."/>
            <person name="Zheng Y."/>
            <person name="Wang C.M."/>
            <person name="Sakai Y."/>
            <person name="Abe K."/>
            <person name="Yokota A."/>
            <person name="Donadio S."/>
            <person name="Cavaletti L."/>
            <person name="Monciardini P."/>
        </authorList>
    </citation>
    <scope>NUCLEOTIDE SEQUENCE [LARGE SCALE GENOMIC DNA]</scope>
    <source>
        <strain evidence="1 2">SOSP1-30</strain>
    </source>
</reference>
<proteinExistence type="predicted"/>
<keyword evidence="2" id="KW-1185">Reference proteome</keyword>
<comment type="caution">
    <text evidence="1">The sequence shown here is derived from an EMBL/GenBank/DDBJ whole genome shotgun (WGS) entry which is preliminary data.</text>
</comment>
<sequence length="79" mass="8678">MPTERLSIQTLGGQQGNRHVHWHVAPLPPGVPYELQQTAALDSSKGVLDIPDEEMASLARSIRQAMQQLRPSLMPPPSN</sequence>
<dbReference type="EMBL" id="BNJG01000006">
    <property type="protein sequence ID" value="GHO60720.1"/>
    <property type="molecule type" value="Genomic_DNA"/>
</dbReference>
<evidence type="ECO:0000313" key="2">
    <source>
        <dbReference type="Proteomes" id="UP000654345"/>
    </source>
</evidence>